<gene>
    <name evidence="1" type="ORF">OM075_01925</name>
</gene>
<proteinExistence type="predicted"/>
<organism evidence="1 2">
    <name type="scientific">Plebeiibacterium sediminum</name>
    <dbReference type="NCBI Taxonomy" id="2992112"/>
    <lineage>
        <taxon>Bacteria</taxon>
        <taxon>Pseudomonadati</taxon>
        <taxon>Bacteroidota</taxon>
        <taxon>Bacteroidia</taxon>
        <taxon>Marinilabiliales</taxon>
        <taxon>Marinilabiliaceae</taxon>
        <taxon>Plebeiibacterium</taxon>
    </lineage>
</organism>
<keyword evidence="2" id="KW-1185">Reference proteome</keyword>
<dbReference type="AlphaFoldDB" id="A0AAE3SDC7"/>
<evidence type="ECO:0000313" key="1">
    <source>
        <dbReference type="EMBL" id="MCW3785203.1"/>
    </source>
</evidence>
<comment type="caution">
    <text evidence="1">The sequence shown here is derived from an EMBL/GenBank/DDBJ whole genome shotgun (WGS) entry which is preliminary data.</text>
</comment>
<accession>A0AAE3SDC7</accession>
<evidence type="ECO:0000313" key="2">
    <source>
        <dbReference type="Proteomes" id="UP001209229"/>
    </source>
</evidence>
<dbReference type="Proteomes" id="UP001209229">
    <property type="component" value="Unassembled WGS sequence"/>
</dbReference>
<reference evidence="1" key="1">
    <citation type="submission" date="2022-10" db="EMBL/GenBank/DDBJ databases">
        <authorList>
            <person name="Yu W.X."/>
        </authorList>
    </citation>
    <scope>NUCLEOTIDE SEQUENCE</scope>
    <source>
        <strain evidence="1">AAT</strain>
    </source>
</reference>
<dbReference type="EMBL" id="JAPDPJ010000001">
    <property type="protein sequence ID" value="MCW3785203.1"/>
    <property type="molecule type" value="Genomic_DNA"/>
</dbReference>
<sequence>MKRKRNIHIALILLLGFLYPIAFQPVHIYNHKKKLAEQHHNCSHHHHHNNYSSNKLDKGFFINKSQQAQQECLICDYEFSVNDVAGLFIYKTTIPAIKYLYNDSVVAQILKCVLFPKHPRGPPSSDLLS</sequence>
<evidence type="ECO:0008006" key="3">
    <source>
        <dbReference type="Google" id="ProtNLM"/>
    </source>
</evidence>
<name>A0AAE3SDC7_9BACT</name>
<protein>
    <recommendedName>
        <fullName evidence="3">DUF2946 domain-containing protein</fullName>
    </recommendedName>
</protein>
<dbReference type="RefSeq" id="WP_301188774.1">
    <property type="nucleotide sequence ID" value="NZ_JAPDPJ010000001.1"/>
</dbReference>